<gene>
    <name evidence="1" type="ORF">PVAP13_2NG117809</name>
</gene>
<proteinExistence type="predicted"/>
<accession>A0A8T0VLJ5</accession>
<dbReference type="AlphaFoldDB" id="A0A8T0VLJ5"/>
<comment type="caution">
    <text evidence="1">The sequence shown here is derived from an EMBL/GenBank/DDBJ whole genome shotgun (WGS) entry which is preliminary data.</text>
</comment>
<reference evidence="1" key="1">
    <citation type="submission" date="2020-05" db="EMBL/GenBank/DDBJ databases">
        <title>WGS assembly of Panicum virgatum.</title>
        <authorList>
            <person name="Lovell J.T."/>
            <person name="Jenkins J."/>
            <person name="Shu S."/>
            <person name="Juenger T.E."/>
            <person name="Schmutz J."/>
        </authorList>
    </citation>
    <scope>NUCLEOTIDE SEQUENCE</scope>
    <source>
        <strain evidence="1">AP13</strain>
    </source>
</reference>
<protein>
    <submittedName>
        <fullName evidence="1">Uncharacterized protein</fullName>
    </submittedName>
</protein>
<evidence type="ECO:0000313" key="2">
    <source>
        <dbReference type="Proteomes" id="UP000823388"/>
    </source>
</evidence>
<sequence length="49" mass="4815">MTRNPKASASSPIGIAIAEGITPGPCVCVQSKQVSNMAAGGVGDRCVPS</sequence>
<name>A0A8T0VLJ5_PANVG</name>
<evidence type="ECO:0000313" key="1">
    <source>
        <dbReference type="EMBL" id="KAG2634486.1"/>
    </source>
</evidence>
<organism evidence="1 2">
    <name type="scientific">Panicum virgatum</name>
    <name type="common">Blackwell switchgrass</name>
    <dbReference type="NCBI Taxonomy" id="38727"/>
    <lineage>
        <taxon>Eukaryota</taxon>
        <taxon>Viridiplantae</taxon>
        <taxon>Streptophyta</taxon>
        <taxon>Embryophyta</taxon>
        <taxon>Tracheophyta</taxon>
        <taxon>Spermatophyta</taxon>
        <taxon>Magnoliopsida</taxon>
        <taxon>Liliopsida</taxon>
        <taxon>Poales</taxon>
        <taxon>Poaceae</taxon>
        <taxon>PACMAD clade</taxon>
        <taxon>Panicoideae</taxon>
        <taxon>Panicodae</taxon>
        <taxon>Paniceae</taxon>
        <taxon>Panicinae</taxon>
        <taxon>Panicum</taxon>
        <taxon>Panicum sect. Hiantes</taxon>
    </lineage>
</organism>
<dbReference type="Proteomes" id="UP000823388">
    <property type="component" value="Chromosome 2N"/>
</dbReference>
<dbReference type="EMBL" id="CM029040">
    <property type="protein sequence ID" value="KAG2634486.1"/>
    <property type="molecule type" value="Genomic_DNA"/>
</dbReference>
<keyword evidence="2" id="KW-1185">Reference proteome</keyword>